<comment type="caution">
    <text evidence="2">The sequence shown here is derived from an EMBL/GenBank/DDBJ whole genome shotgun (WGS) entry which is preliminary data.</text>
</comment>
<evidence type="ECO:0000313" key="3">
    <source>
        <dbReference type="Proteomes" id="UP001209318"/>
    </source>
</evidence>
<dbReference type="InterPro" id="IPR007313">
    <property type="entry name" value="FxsA"/>
</dbReference>
<keyword evidence="1" id="KW-0472">Membrane</keyword>
<dbReference type="NCBIfam" id="NF008528">
    <property type="entry name" value="PRK11463.1-2"/>
    <property type="match status" value="1"/>
</dbReference>
<organism evidence="2 3">
    <name type="scientific">Perspicuibacillus lycopersici</name>
    <dbReference type="NCBI Taxonomy" id="1325689"/>
    <lineage>
        <taxon>Bacteria</taxon>
        <taxon>Bacillati</taxon>
        <taxon>Bacillota</taxon>
        <taxon>Bacilli</taxon>
        <taxon>Bacillales</taxon>
        <taxon>Bacillaceae</taxon>
        <taxon>Perspicuibacillus</taxon>
    </lineage>
</organism>
<sequence length="128" mass="14133">MRYLIPVLIILPALEIGLLLYSGHHLGIGTTILLIIFTGVVGAYLAKKQGLETIRSVQQQLQYGIPPGEAILDGLCILVGGVLLLAPGFITDCIGFLLLLPFTRKIVKPLIKKWFKHLIDHRTITIIR</sequence>
<reference evidence="2" key="1">
    <citation type="submission" date="2022-10" db="EMBL/GenBank/DDBJ databases">
        <title>Description of Fervidibacillus gen. nov. in the family Fervidibacillaceae fam. nov. with two species, Fervidibacillus albus sp. nov., and Fervidibacillus halotolerans sp. nov., isolated from tidal flat sediments.</title>
        <authorList>
            <person name="Kwon K.K."/>
            <person name="Yang S.-H."/>
        </authorList>
    </citation>
    <scope>NUCLEOTIDE SEQUENCE</scope>
    <source>
        <strain evidence="2">JCM 19140</strain>
    </source>
</reference>
<name>A0AAE3LTL4_9BACI</name>
<dbReference type="EMBL" id="JAOUSF010000003">
    <property type="protein sequence ID" value="MCU9614188.1"/>
    <property type="molecule type" value="Genomic_DNA"/>
</dbReference>
<protein>
    <submittedName>
        <fullName evidence="2">Membrane protein FxsA</fullName>
    </submittedName>
</protein>
<feature type="transmembrane region" description="Helical" evidence="1">
    <location>
        <begin position="75"/>
        <end position="100"/>
    </location>
</feature>
<evidence type="ECO:0000313" key="2">
    <source>
        <dbReference type="EMBL" id="MCU9614188.1"/>
    </source>
</evidence>
<dbReference type="Proteomes" id="UP001209318">
    <property type="component" value="Unassembled WGS sequence"/>
</dbReference>
<dbReference type="PANTHER" id="PTHR35335">
    <property type="entry name" value="UPF0716 PROTEIN FXSA"/>
    <property type="match status" value="1"/>
</dbReference>
<dbReference type="AlphaFoldDB" id="A0AAE3LTL4"/>
<proteinExistence type="predicted"/>
<keyword evidence="3" id="KW-1185">Reference proteome</keyword>
<dbReference type="Pfam" id="PF04186">
    <property type="entry name" value="FxsA"/>
    <property type="match status" value="1"/>
</dbReference>
<keyword evidence="1" id="KW-0812">Transmembrane</keyword>
<gene>
    <name evidence="2" type="primary">fxsA</name>
    <name evidence="2" type="ORF">OEV98_11510</name>
</gene>
<dbReference type="RefSeq" id="WP_263073428.1">
    <property type="nucleotide sequence ID" value="NZ_JAOUSF010000003.1"/>
</dbReference>
<evidence type="ECO:0000256" key="1">
    <source>
        <dbReference type="SAM" id="Phobius"/>
    </source>
</evidence>
<accession>A0AAE3LTL4</accession>
<dbReference type="PANTHER" id="PTHR35335:SF1">
    <property type="entry name" value="UPF0716 PROTEIN FXSA"/>
    <property type="match status" value="1"/>
</dbReference>
<feature type="transmembrane region" description="Helical" evidence="1">
    <location>
        <begin position="25"/>
        <end position="46"/>
    </location>
</feature>
<keyword evidence="1" id="KW-1133">Transmembrane helix</keyword>
<dbReference type="GO" id="GO:0016020">
    <property type="term" value="C:membrane"/>
    <property type="evidence" value="ECO:0007669"/>
    <property type="project" value="InterPro"/>
</dbReference>